<evidence type="ECO:0000256" key="1">
    <source>
        <dbReference type="ARBA" id="ARBA00001933"/>
    </source>
</evidence>
<dbReference type="PANTHER" id="PTHR45677:SF8">
    <property type="entry name" value="CYSTEINE SULFINIC ACID DECARBOXYLASE"/>
    <property type="match status" value="1"/>
</dbReference>
<dbReference type="EMBL" id="JAFREP010000018">
    <property type="protein sequence ID" value="MBO1320588.1"/>
    <property type="molecule type" value="Genomic_DNA"/>
</dbReference>
<dbReference type="Gene3D" id="3.90.1150.170">
    <property type="match status" value="1"/>
</dbReference>
<reference evidence="8" key="1">
    <citation type="submission" date="2021-03" db="EMBL/GenBank/DDBJ databases">
        <authorList>
            <person name="Wang G."/>
        </authorList>
    </citation>
    <scope>NUCLEOTIDE SEQUENCE</scope>
    <source>
        <strain evidence="8">KCTC 12899</strain>
    </source>
</reference>
<organism evidence="8 9">
    <name type="scientific">Acanthopleuribacter pedis</name>
    <dbReference type="NCBI Taxonomy" id="442870"/>
    <lineage>
        <taxon>Bacteria</taxon>
        <taxon>Pseudomonadati</taxon>
        <taxon>Acidobacteriota</taxon>
        <taxon>Holophagae</taxon>
        <taxon>Acanthopleuribacterales</taxon>
        <taxon>Acanthopleuribacteraceae</taxon>
        <taxon>Acanthopleuribacter</taxon>
    </lineage>
</organism>
<comment type="caution">
    <text evidence="8">The sequence shown here is derived from an EMBL/GenBank/DDBJ whole genome shotgun (WGS) entry which is preliminary data.</text>
</comment>
<dbReference type="InterPro" id="IPR002129">
    <property type="entry name" value="PyrdxlP-dep_de-COase"/>
</dbReference>
<evidence type="ECO:0000313" key="8">
    <source>
        <dbReference type="EMBL" id="MBO1320588.1"/>
    </source>
</evidence>
<dbReference type="GO" id="GO:0006520">
    <property type="term" value="P:amino acid metabolic process"/>
    <property type="evidence" value="ECO:0007669"/>
    <property type="project" value="InterPro"/>
</dbReference>
<evidence type="ECO:0008006" key="10">
    <source>
        <dbReference type="Google" id="ProtNLM"/>
    </source>
</evidence>
<evidence type="ECO:0000256" key="6">
    <source>
        <dbReference type="PIRSR" id="PIRSR602129-50"/>
    </source>
</evidence>
<dbReference type="PANTHER" id="PTHR45677">
    <property type="entry name" value="GLUTAMATE DECARBOXYLASE-RELATED"/>
    <property type="match status" value="1"/>
</dbReference>
<comment type="cofactor">
    <cofactor evidence="1 6 7">
        <name>pyridoxal 5'-phosphate</name>
        <dbReference type="ChEBI" id="CHEBI:597326"/>
    </cofactor>
</comment>
<evidence type="ECO:0000256" key="4">
    <source>
        <dbReference type="ARBA" id="ARBA00022898"/>
    </source>
</evidence>
<evidence type="ECO:0000256" key="3">
    <source>
        <dbReference type="ARBA" id="ARBA00022793"/>
    </source>
</evidence>
<dbReference type="GO" id="GO:0030170">
    <property type="term" value="F:pyridoxal phosphate binding"/>
    <property type="evidence" value="ECO:0007669"/>
    <property type="project" value="InterPro"/>
</dbReference>
<evidence type="ECO:0000256" key="2">
    <source>
        <dbReference type="ARBA" id="ARBA00009533"/>
    </source>
</evidence>
<name>A0A8J7QLN3_9BACT</name>
<dbReference type="RefSeq" id="WP_207860542.1">
    <property type="nucleotide sequence ID" value="NZ_JAFREP010000018.1"/>
</dbReference>
<dbReference type="InterPro" id="IPR015424">
    <property type="entry name" value="PyrdxlP-dep_Trfase"/>
</dbReference>
<gene>
    <name evidence="8" type="ORF">J3U88_19075</name>
</gene>
<dbReference type="AlphaFoldDB" id="A0A8J7QLN3"/>
<evidence type="ECO:0000256" key="7">
    <source>
        <dbReference type="RuleBase" id="RU000382"/>
    </source>
</evidence>
<dbReference type="Pfam" id="PF00282">
    <property type="entry name" value="Pyridoxal_deC"/>
    <property type="match status" value="1"/>
</dbReference>
<evidence type="ECO:0000256" key="5">
    <source>
        <dbReference type="ARBA" id="ARBA00023239"/>
    </source>
</evidence>
<dbReference type="GO" id="GO:0005737">
    <property type="term" value="C:cytoplasm"/>
    <property type="evidence" value="ECO:0007669"/>
    <property type="project" value="TreeGrafter"/>
</dbReference>
<dbReference type="Proteomes" id="UP000664417">
    <property type="component" value="Unassembled WGS sequence"/>
</dbReference>
<dbReference type="PRINTS" id="PR00800">
    <property type="entry name" value="YHDCRBOXLASE"/>
</dbReference>
<keyword evidence="4 6" id="KW-0663">Pyridoxal phosphate</keyword>
<dbReference type="SUPFAM" id="SSF53383">
    <property type="entry name" value="PLP-dependent transferases"/>
    <property type="match status" value="1"/>
</dbReference>
<dbReference type="GO" id="GO:0016831">
    <property type="term" value="F:carboxy-lyase activity"/>
    <property type="evidence" value="ECO:0007669"/>
    <property type="project" value="UniProtKB-KW"/>
</dbReference>
<dbReference type="InterPro" id="IPR010977">
    <property type="entry name" value="Aromatic_deC"/>
</dbReference>
<keyword evidence="3" id="KW-0210">Decarboxylase</keyword>
<feature type="modified residue" description="N6-(pyridoxal phosphate)lysine" evidence="6">
    <location>
        <position position="295"/>
    </location>
</feature>
<sequence>MSLVDKAFDVSEFRNEAHALVDLLSRHFETSLSGESPRVFSWKDPEDQYAYWADQPEGRPTEAFFQDFIDQSLHMHNPRYMGHQAAMTAFTASLAGFLGDALNNLPSVYEMGGPGVALERLVVERTAKVMGFGPGSGGFLTSGGSLGNLTALLCARANMAEEVWQEGTQKQYAVMVSEQAHYCVERAARMMGWGAAGVIKIPSDANYAMRTDLLDRYFEEARAAGKTVIAVIGSSCSTATGSYDDLEEIASFCQQRQLWFHVDGAHGAPVVFSDTYRHLVKGLNQADSVVMDFHKSMMVPALATAVVFKDGRTRYRTFAQKASYLWRSESAEEWFHPSRATFETSKASISLKVWALWQKFGDALFAEYIERTYDNARLFARLVKADCEFSLPVEPAANIVCFRYLQPGKSERDLDVLNQRIRETLMEDGRFFLVRTELRGRTFLRVTLMNPYTGDAELRELLDAVKVLGQTFSPTHRDKRLARGA</sequence>
<dbReference type="GO" id="GO:0019752">
    <property type="term" value="P:carboxylic acid metabolic process"/>
    <property type="evidence" value="ECO:0007669"/>
    <property type="project" value="InterPro"/>
</dbReference>
<accession>A0A8J7QLN3</accession>
<dbReference type="Gene3D" id="3.40.640.10">
    <property type="entry name" value="Type I PLP-dependent aspartate aminotransferase-like (Major domain)"/>
    <property type="match status" value="1"/>
</dbReference>
<dbReference type="InterPro" id="IPR015421">
    <property type="entry name" value="PyrdxlP-dep_Trfase_major"/>
</dbReference>
<keyword evidence="5 7" id="KW-0456">Lyase</keyword>
<evidence type="ECO:0000313" key="9">
    <source>
        <dbReference type="Proteomes" id="UP000664417"/>
    </source>
</evidence>
<comment type="similarity">
    <text evidence="2 7">Belongs to the group II decarboxylase family.</text>
</comment>
<keyword evidence="9" id="KW-1185">Reference proteome</keyword>
<protein>
    <recommendedName>
        <fullName evidence="10">Pyridoxal-dependent decarboxylase</fullName>
    </recommendedName>
</protein>
<proteinExistence type="inferred from homology"/>